<organism evidence="4 5">
    <name type="scientific">Aerococcus urinaehominis</name>
    <dbReference type="NCBI Taxonomy" id="128944"/>
    <lineage>
        <taxon>Bacteria</taxon>
        <taxon>Bacillati</taxon>
        <taxon>Bacillota</taxon>
        <taxon>Bacilli</taxon>
        <taxon>Lactobacillales</taxon>
        <taxon>Aerococcaceae</taxon>
        <taxon>Aerococcus</taxon>
    </lineage>
</organism>
<dbReference type="Proteomes" id="UP000062260">
    <property type="component" value="Chromosome"/>
</dbReference>
<dbReference type="CDD" id="cd05237">
    <property type="entry name" value="UDP_invert_4-6DH_SDR_e"/>
    <property type="match status" value="1"/>
</dbReference>
<keyword evidence="2" id="KW-0812">Transmembrane</keyword>
<dbReference type="SUPFAM" id="SSF51735">
    <property type="entry name" value="NAD(P)-binding Rossmann-fold domains"/>
    <property type="match status" value="2"/>
</dbReference>
<feature type="transmembrane region" description="Helical" evidence="2">
    <location>
        <begin position="20"/>
        <end position="42"/>
    </location>
</feature>
<evidence type="ECO:0000259" key="3">
    <source>
        <dbReference type="Pfam" id="PF02719"/>
    </source>
</evidence>
<dbReference type="Gene3D" id="3.40.50.720">
    <property type="entry name" value="NAD(P)-binding Rossmann-like Domain"/>
    <property type="match status" value="2"/>
</dbReference>
<dbReference type="InterPro" id="IPR036291">
    <property type="entry name" value="NAD(P)-bd_dom_sf"/>
</dbReference>
<feature type="domain" description="Polysaccharide biosynthesis protein CapD-like" evidence="3">
    <location>
        <begin position="292"/>
        <end position="572"/>
    </location>
</feature>
<dbReference type="STRING" id="128944.AWM75_03215"/>
<gene>
    <name evidence="4" type="ORF">AWM75_03215</name>
</gene>
<dbReference type="Pfam" id="PF13727">
    <property type="entry name" value="CoA_binding_3"/>
    <property type="match status" value="1"/>
</dbReference>
<feature type="transmembrane region" description="Helical" evidence="2">
    <location>
        <begin position="86"/>
        <end position="107"/>
    </location>
</feature>
<proteinExistence type="inferred from homology"/>
<name>A0A120IAT5_9LACT</name>
<keyword evidence="5" id="KW-1185">Reference proteome</keyword>
<sequence length="613" mass="68312">MMSQDIVKFVESLTGRQRAWGWFLLDLLGFIAAGLLTYFFFYRLISIEFAAMLLFVGLFFVVYKAAAYFTQGDSEIVRYSGSRQFMLMAFNLTAGAVVAGLLTLLFYRHFSGRLIILCYILVLSFSLLSRILWQIIYTYGRRRQADHRIKNIILIGAGDGAHLFMQNYKQESESVKILAAFDDDPSKAGKKIEGVPIIGSVDSIANYVAHQPVDEAVIAIPSLPPEDYTRILEILNQLGIAFYKMPKLEDLVLGNYSPNNQLQDIDITDLLGRDEIKLDESKLHDELYNKTILVTGAGGSIGSEIVRQVSKFNPARVVLLGHGENSIYLINQEMQKNRAGIEYIPIITDIQNYQRLYDVFSHYQPDIVYHAAAHKHVPLMEGSPREAFLNNVKGTYNVAKAVNDAHIKKMVMISTDKAVNSTNVMGSTKRMAELIVTGFDKVSQSTYCAVRFGNVLGSRGSVIPLFKKQIAAGGPVTVTDFRMTRYFMTIPEASRLVIYAGASAQGGEVFILDMDEPVKIIDLAKKIILLSGHSLDEIKIVESGIRPGEKLYEELLTGTEQVDSQLNEKVFVGKVAKFDLDKIESKIAGLDQIDDDDQLKAEIIAFANQTTAG</sequence>
<reference evidence="4 5" key="1">
    <citation type="journal article" date="2016" name="Genome Announc.">
        <title>Complete Genome Sequences of Aerococcus christensenii CCUG 28831T, Aerococcus sanguinicola CCUG 43001T, Aerococcus urinae CCUG 36881T, Aerococcus urinaeequi CCUG 28094T, Aerococcus urinaehominis CCUG 42038 BT, and Aerococcus viridans CCUG 4311T.</title>
        <authorList>
            <person name="Carkaci D."/>
            <person name="Dargis R."/>
            <person name="Nielsen X.C."/>
            <person name="Skovgaard O."/>
            <person name="Fuursted K."/>
            <person name="Christensen J.J."/>
        </authorList>
    </citation>
    <scope>NUCLEOTIDE SEQUENCE [LARGE SCALE GENOMIC DNA]</scope>
    <source>
        <strain evidence="4 5">CCUG42038B</strain>
    </source>
</reference>
<evidence type="ECO:0000256" key="1">
    <source>
        <dbReference type="ARBA" id="ARBA00007430"/>
    </source>
</evidence>
<dbReference type="AlphaFoldDB" id="A0A120IAT5"/>
<dbReference type="PANTHER" id="PTHR43318:SF1">
    <property type="entry name" value="POLYSACCHARIDE BIOSYNTHESIS PROTEIN EPSC-RELATED"/>
    <property type="match status" value="1"/>
</dbReference>
<keyword evidence="2" id="KW-0472">Membrane</keyword>
<evidence type="ECO:0000313" key="5">
    <source>
        <dbReference type="Proteomes" id="UP000062260"/>
    </source>
</evidence>
<dbReference type="InterPro" id="IPR051203">
    <property type="entry name" value="Polysaccharide_Synthase-Rel"/>
</dbReference>
<protein>
    <submittedName>
        <fullName evidence="4">Short-chain dehydrogenase</fullName>
    </submittedName>
</protein>
<dbReference type="KEGG" id="auh:AWM75_03215"/>
<keyword evidence="2" id="KW-1133">Transmembrane helix</keyword>
<feature type="transmembrane region" description="Helical" evidence="2">
    <location>
        <begin position="114"/>
        <end position="133"/>
    </location>
</feature>
<dbReference type="Pfam" id="PF02719">
    <property type="entry name" value="Polysacc_synt_2"/>
    <property type="match status" value="1"/>
</dbReference>
<evidence type="ECO:0000256" key="2">
    <source>
        <dbReference type="SAM" id="Phobius"/>
    </source>
</evidence>
<dbReference type="PANTHER" id="PTHR43318">
    <property type="entry name" value="UDP-N-ACETYLGLUCOSAMINE 4,6-DEHYDRATASE"/>
    <property type="match status" value="1"/>
</dbReference>
<dbReference type="InterPro" id="IPR003869">
    <property type="entry name" value="Polysac_CapD-like"/>
</dbReference>
<dbReference type="OrthoDB" id="9803111at2"/>
<feature type="transmembrane region" description="Helical" evidence="2">
    <location>
        <begin position="49"/>
        <end position="66"/>
    </location>
</feature>
<accession>A0A120IAT5</accession>
<comment type="similarity">
    <text evidence="1">Belongs to the polysaccharide synthase family.</text>
</comment>
<dbReference type="EMBL" id="CP014163">
    <property type="protein sequence ID" value="AMB99070.1"/>
    <property type="molecule type" value="Genomic_DNA"/>
</dbReference>
<reference evidence="5" key="2">
    <citation type="submission" date="2016-01" db="EMBL/GenBank/DDBJ databases">
        <title>Six Aerococcus type strain genome sequencing and assembly using PacBio and Illumina Hiseq.</title>
        <authorList>
            <person name="Carkaci D."/>
            <person name="Dargis R."/>
            <person name="Nielsen X.C."/>
            <person name="Skovgaard O."/>
            <person name="Fuursted K."/>
            <person name="Christensen J.J."/>
        </authorList>
    </citation>
    <scope>NUCLEOTIDE SEQUENCE [LARGE SCALE GENOMIC DNA]</scope>
    <source>
        <strain evidence="5">CCUG42038B</strain>
    </source>
</reference>
<evidence type="ECO:0000313" key="4">
    <source>
        <dbReference type="EMBL" id="AMB99070.1"/>
    </source>
</evidence>